<name>A0ABP6LA25_9ACTN</name>
<evidence type="ECO:0000256" key="1">
    <source>
        <dbReference type="SAM" id="MobiDB-lite"/>
    </source>
</evidence>
<evidence type="ECO:0000256" key="2">
    <source>
        <dbReference type="SAM" id="Phobius"/>
    </source>
</evidence>
<evidence type="ECO:0000313" key="3">
    <source>
        <dbReference type="EMBL" id="GAA3033763.1"/>
    </source>
</evidence>
<proteinExistence type="predicted"/>
<keyword evidence="2" id="KW-1133">Transmembrane helix</keyword>
<dbReference type="Proteomes" id="UP001501035">
    <property type="component" value="Unassembled WGS sequence"/>
</dbReference>
<dbReference type="EMBL" id="BAAAVS010000020">
    <property type="protein sequence ID" value="GAA3033763.1"/>
    <property type="molecule type" value="Genomic_DNA"/>
</dbReference>
<reference evidence="4" key="1">
    <citation type="journal article" date="2019" name="Int. J. Syst. Evol. Microbiol.">
        <title>The Global Catalogue of Microorganisms (GCM) 10K type strain sequencing project: providing services to taxonomists for standard genome sequencing and annotation.</title>
        <authorList>
            <consortium name="The Broad Institute Genomics Platform"/>
            <consortium name="The Broad Institute Genome Sequencing Center for Infectious Disease"/>
            <person name="Wu L."/>
            <person name="Ma J."/>
        </authorList>
    </citation>
    <scope>NUCLEOTIDE SEQUENCE [LARGE SCALE GENOMIC DNA]</scope>
    <source>
        <strain evidence="4">JCM 14234</strain>
    </source>
</reference>
<keyword evidence="4" id="KW-1185">Reference proteome</keyword>
<sequence length="157" mass="17190">MADSPDDDMGQSSDELDRRDAPTRGPIIAALAVVVVLIGLILIPQWLHPFASRVSDEDSVRMAVNNHYTAQNALNYDTFTRWTCAAKLPPRDEFLTRATASRDVNGPIVIPPGKIADVAINGDRASATVSWHYGKKTDAVTTTATTLVRQDNQWKVC</sequence>
<accession>A0ABP6LA25</accession>
<evidence type="ECO:0008006" key="5">
    <source>
        <dbReference type="Google" id="ProtNLM"/>
    </source>
</evidence>
<organism evidence="3 4">
    <name type="scientific">Gordonia defluvii</name>
    <dbReference type="NCBI Taxonomy" id="283718"/>
    <lineage>
        <taxon>Bacteria</taxon>
        <taxon>Bacillati</taxon>
        <taxon>Actinomycetota</taxon>
        <taxon>Actinomycetes</taxon>
        <taxon>Mycobacteriales</taxon>
        <taxon>Gordoniaceae</taxon>
        <taxon>Gordonia</taxon>
    </lineage>
</organism>
<comment type="caution">
    <text evidence="3">The sequence shown here is derived from an EMBL/GenBank/DDBJ whole genome shotgun (WGS) entry which is preliminary data.</text>
</comment>
<keyword evidence="2" id="KW-0812">Transmembrane</keyword>
<protein>
    <recommendedName>
        <fullName evidence="5">DUF4878 domain-containing protein</fullName>
    </recommendedName>
</protein>
<dbReference type="RefSeq" id="WP_290706207.1">
    <property type="nucleotide sequence ID" value="NZ_BAAAVS010000020.1"/>
</dbReference>
<keyword evidence="2" id="KW-0472">Membrane</keyword>
<feature type="region of interest" description="Disordered" evidence="1">
    <location>
        <begin position="1"/>
        <end position="21"/>
    </location>
</feature>
<feature type="transmembrane region" description="Helical" evidence="2">
    <location>
        <begin position="27"/>
        <end position="47"/>
    </location>
</feature>
<gene>
    <name evidence="3" type="ORF">GCM10010528_13460</name>
</gene>
<evidence type="ECO:0000313" key="4">
    <source>
        <dbReference type="Proteomes" id="UP001501035"/>
    </source>
</evidence>